<accession>A0A4C1VLN2</accession>
<evidence type="ECO:0008006" key="3">
    <source>
        <dbReference type="Google" id="ProtNLM"/>
    </source>
</evidence>
<comment type="caution">
    <text evidence="1">The sequence shown here is derived from an EMBL/GenBank/DDBJ whole genome shotgun (WGS) entry which is preliminary data.</text>
</comment>
<dbReference type="Proteomes" id="UP000299102">
    <property type="component" value="Unassembled WGS sequence"/>
</dbReference>
<dbReference type="EMBL" id="BGZK01000366">
    <property type="protein sequence ID" value="GBP39481.1"/>
    <property type="molecule type" value="Genomic_DNA"/>
</dbReference>
<gene>
    <name evidence="1" type="ORF">EVAR_23832_1</name>
</gene>
<reference evidence="1 2" key="1">
    <citation type="journal article" date="2019" name="Commun. Biol.">
        <title>The bagworm genome reveals a unique fibroin gene that provides high tensile strength.</title>
        <authorList>
            <person name="Kono N."/>
            <person name="Nakamura H."/>
            <person name="Ohtoshi R."/>
            <person name="Tomita M."/>
            <person name="Numata K."/>
            <person name="Arakawa K."/>
        </authorList>
    </citation>
    <scope>NUCLEOTIDE SEQUENCE [LARGE SCALE GENOMIC DNA]</scope>
</reference>
<keyword evidence="2" id="KW-1185">Reference proteome</keyword>
<evidence type="ECO:0000313" key="1">
    <source>
        <dbReference type="EMBL" id="GBP39481.1"/>
    </source>
</evidence>
<dbReference type="OrthoDB" id="10017160at2759"/>
<name>A0A4C1VLN2_EUMVA</name>
<organism evidence="1 2">
    <name type="scientific">Eumeta variegata</name>
    <name type="common">Bagworm moth</name>
    <name type="synonym">Eumeta japonica</name>
    <dbReference type="NCBI Taxonomy" id="151549"/>
    <lineage>
        <taxon>Eukaryota</taxon>
        <taxon>Metazoa</taxon>
        <taxon>Ecdysozoa</taxon>
        <taxon>Arthropoda</taxon>
        <taxon>Hexapoda</taxon>
        <taxon>Insecta</taxon>
        <taxon>Pterygota</taxon>
        <taxon>Neoptera</taxon>
        <taxon>Endopterygota</taxon>
        <taxon>Lepidoptera</taxon>
        <taxon>Glossata</taxon>
        <taxon>Ditrysia</taxon>
        <taxon>Tineoidea</taxon>
        <taxon>Psychidae</taxon>
        <taxon>Oiketicinae</taxon>
        <taxon>Eumeta</taxon>
    </lineage>
</organism>
<sequence>MNQGHKVLHEYLAVRKLCTRWIPHNLNDAQKHRRINRRCEMMQSFAGGDSNAVYEMVLGIAIMAHPPSAPILHHTIQEKLRGKLFTDDEEAVPPHEKAVETSSKFKWAKYLSHWFHRMRRCIDL</sequence>
<dbReference type="AlphaFoldDB" id="A0A4C1VLN2"/>
<proteinExistence type="predicted"/>
<protein>
    <recommendedName>
        <fullName evidence="3">Mariner Mos1 transposase</fullName>
    </recommendedName>
</protein>
<evidence type="ECO:0000313" key="2">
    <source>
        <dbReference type="Proteomes" id="UP000299102"/>
    </source>
</evidence>